<comment type="caution">
    <text evidence="1">The sequence shown here is derived from an EMBL/GenBank/DDBJ whole genome shotgun (WGS) entry which is preliminary data.</text>
</comment>
<protein>
    <submittedName>
        <fullName evidence="1">Uncharacterized protein</fullName>
    </submittedName>
</protein>
<dbReference type="AlphaFoldDB" id="A0AAP0N3W5"/>
<organism evidence="1 2">
    <name type="scientific">Citrus x changshan-huyou</name>
    <dbReference type="NCBI Taxonomy" id="2935761"/>
    <lineage>
        <taxon>Eukaryota</taxon>
        <taxon>Viridiplantae</taxon>
        <taxon>Streptophyta</taxon>
        <taxon>Embryophyta</taxon>
        <taxon>Tracheophyta</taxon>
        <taxon>Spermatophyta</taxon>
        <taxon>Magnoliopsida</taxon>
        <taxon>eudicotyledons</taxon>
        <taxon>Gunneridae</taxon>
        <taxon>Pentapetalae</taxon>
        <taxon>rosids</taxon>
        <taxon>malvids</taxon>
        <taxon>Sapindales</taxon>
        <taxon>Rutaceae</taxon>
        <taxon>Aurantioideae</taxon>
        <taxon>Citrus</taxon>
    </lineage>
</organism>
<proteinExistence type="predicted"/>
<keyword evidence="2" id="KW-1185">Reference proteome</keyword>
<dbReference type="EMBL" id="JBCGBO010000001">
    <property type="protein sequence ID" value="KAK9229835.1"/>
    <property type="molecule type" value="Genomic_DNA"/>
</dbReference>
<evidence type="ECO:0000313" key="1">
    <source>
        <dbReference type="EMBL" id="KAK9229835.1"/>
    </source>
</evidence>
<gene>
    <name evidence="1" type="ORF">WN944_022801</name>
</gene>
<name>A0AAP0N3W5_9ROSI</name>
<dbReference type="Proteomes" id="UP001428341">
    <property type="component" value="Unassembled WGS sequence"/>
</dbReference>
<dbReference type="SUPFAM" id="SSF82185">
    <property type="entry name" value="Histone H3 K4-specific methyltransferase SET7/9 N-terminal domain"/>
    <property type="match status" value="1"/>
</dbReference>
<evidence type="ECO:0000313" key="2">
    <source>
        <dbReference type="Proteomes" id="UP001428341"/>
    </source>
</evidence>
<reference evidence="1 2" key="1">
    <citation type="submission" date="2024-05" db="EMBL/GenBank/DDBJ databases">
        <title>Haplotype-resolved chromosome-level genome assembly of Huyou (Citrus changshanensis).</title>
        <authorList>
            <person name="Miao C."/>
            <person name="Chen W."/>
            <person name="Wu Y."/>
            <person name="Wang L."/>
            <person name="Zhao S."/>
            <person name="Grierson D."/>
            <person name="Xu C."/>
            <person name="Chen K."/>
        </authorList>
    </citation>
    <scope>NUCLEOTIDE SEQUENCE [LARGE SCALE GENOMIC DNA]</scope>
    <source>
        <strain evidence="1">01-14</strain>
        <tissue evidence="1">Leaf</tissue>
    </source>
</reference>
<sequence length="336" mass="38590">MGNSGCSVKVYRNGNVYKCEYHNEMFWEWYYYGDAYIGEWSIGKSHRYGVHTCEDGSRYVGKFKHYHFSTRLLLLIGFADNCSMIMQVSLGSIAFESFSSHIDIQDFYLEMGTHMLENILRTRYMDLVSIVLPMGINMKEPGIRVEDKGLEYTHSEMGKPNLVTGEMEFLTFQAHRIRLILYHLLQFTTSKYSMQCSNLNLLNQTFICYHSAADNSQKLFLNLVVCEKTTLSYTKLVNVIITFFKLIVVRRFFFFLLLLSCNQEAQQAAEKACDVAKVDEKVNRAAAAAGRAVNAAKVAAFKAVQKQTHHNNSKDNIFFLLYDIYLCASHIVVQLS</sequence>
<accession>A0AAP0N3W5</accession>